<evidence type="ECO:0008006" key="3">
    <source>
        <dbReference type="Google" id="ProtNLM"/>
    </source>
</evidence>
<dbReference type="RefSeq" id="WP_272092831.1">
    <property type="nucleotide sequence ID" value="NZ_JAQNDK010000001.1"/>
</dbReference>
<keyword evidence="2" id="KW-1185">Reference proteome</keyword>
<reference evidence="1 2" key="1">
    <citation type="submission" date="2023-01" db="EMBL/GenBank/DDBJ databases">
        <title>Minimal conservation of predation-associated metabolite biosynthetic gene clusters underscores biosynthetic potential of Myxococcota including descriptions for ten novel species: Archangium lansinium sp. nov., Myxococcus landrumus sp. nov., Nannocystis bai.</title>
        <authorList>
            <person name="Ahearne A."/>
            <person name="Stevens C."/>
            <person name="Dowd S."/>
        </authorList>
    </citation>
    <scope>NUCLEOTIDE SEQUENCE [LARGE SCALE GENOMIC DNA]</scope>
    <source>
        <strain evidence="1 2">WIWO2</strain>
    </source>
</reference>
<evidence type="ECO:0000313" key="1">
    <source>
        <dbReference type="EMBL" id="MDC0676124.1"/>
    </source>
</evidence>
<evidence type="ECO:0000313" key="2">
    <source>
        <dbReference type="Proteomes" id="UP001217485"/>
    </source>
</evidence>
<sequence>MFEFLKPARLVDIVGTEFIVGVGIHALRARGPVRVVEAGGRFDLRVGPATLETLDGAAWSAYPFALTAGLGGDAQFEGRTFAVEPREFTVLEFPGEVWFGLEVRLTEQRTTSGPCLVSSQTVSLGVTPTRRFARPLEKAQWIAGSPWRASTAPEVWPPEVVHRSLLPEQHTAVHVAPELYGVLRDREEGDLRFSFPREKYDEALRIWRSAAIAVEDTEMRQSTSPSLRDLTGPQLSASSLLLLPWLGLELTRRARGNPIVQLFNDQLCCIDDEDPDWREALAAEGTRLSSSPDGLVQSTPLTFRDGAWVAVE</sequence>
<dbReference type="EMBL" id="JAQNDK010000001">
    <property type="protein sequence ID" value="MDC0676124.1"/>
    <property type="molecule type" value="Genomic_DNA"/>
</dbReference>
<name>A0ABT5BRE8_9BACT</name>
<gene>
    <name evidence="1" type="ORF">POL72_00115</name>
</gene>
<organism evidence="1 2">
    <name type="scientific">Sorangium atrum</name>
    <dbReference type="NCBI Taxonomy" id="2995308"/>
    <lineage>
        <taxon>Bacteria</taxon>
        <taxon>Pseudomonadati</taxon>
        <taxon>Myxococcota</taxon>
        <taxon>Polyangia</taxon>
        <taxon>Polyangiales</taxon>
        <taxon>Polyangiaceae</taxon>
        <taxon>Sorangium</taxon>
    </lineage>
</organism>
<dbReference type="Proteomes" id="UP001217485">
    <property type="component" value="Unassembled WGS sequence"/>
</dbReference>
<comment type="caution">
    <text evidence="1">The sequence shown here is derived from an EMBL/GenBank/DDBJ whole genome shotgun (WGS) entry which is preliminary data.</text>
</comment>
<protein>
    <recommendedName>
        <fullName evidence="3">DUF2169 domain-containing protein</fullName>
    </recommendedName>
</protein>
<proteinExistence type="predicted"/>
<accession>A0ABT5BRE8</accession>